<reference evidence="9 10" key="1">
    <citation type="submission" date="2016-10" db="EMBL/GenBank/DDBJ databases">
        <authorList>
            <person name="de Groot N.N."/>
        </authorList>
    </citation>
    <scope>NUCLEOTIDE SEQUENCE [LARGE SCALE GENOMIC DNA]</scope>
    <source>
        <strain evidence="9 10">ATCC 35022</strain>
    </source>
</reference>
<dbReference type="GO" id="GO:0006508">
    <property type="term" value="P:proteolysis"/>
    <property type="evidence" value="ECO:0007669"/>
    <property type="project" value="UniProtKB-KW"/>
</dbReference>
<evidence type="ECO:0000256" key="3">
    <source>
        <dbReference type="ARBA" id="ARBA00022670"/>
    </source>
</evidence>
<dbReference type="STRING" id="665467.SAMN02982931_04560"/>
<dbReference type="InterPro" id="IPR051464">
    <property type="entry name" value="Peptidase_M42_aminopept"/>
</dbReference>
<keyword evidence="10" id="KW-1185">Reference proteome</keyword>
<keyword evidence="3" id="KW-0645">Protease</keyword>
<evidence type="ECO:0000313" key="10">
    <source>
        <dbReference type="Proteomes" id="UP000199071"/>
    </source>
</evidence>
<feature type="active site" description="Proton acceptor" evidence="7">
    <location>
        <position position="230"/>
    </location>
</feature>
<feature type="binding site" evidence="8">
    <location>
        <position position="231"/>
    </location>
    <ligand>
        <name>Zn(2+)</name>
        <dbReference type="ChEBI" id="CHEBI:29105"/>
        <label>2</label>
    </ligand>
</feature>
<organism evidence="9 10">
    <name type="scientific">Bauldia litoralis</name>
    <dbReference type="NCBI Taxonomy" id="665467"/>
    <lineage>
        <taxon>Bacteria</taxon>
        <taxon>Pseudomonadati</taxon>
        <taxon>Pseudomonadota</taxon>
        <taxon>Alphaproteobacteria</taxon>
        <taxon>Hyphomicrobiales</taxon>
        <taxon>Kaistiaceae</taxon>
        <taxon>Bauldia</taxon>
    </lineage>
</organism>
<dbReference type="SUPFAM" id="SSF101821">
    <property type="entry name" value="Aminopeptidase/glucanase lid domain"/>
    <property type="match status" value="1"/>
</dbReference>
<dbReference type="InterPro" id="IPR008007">
    <property type="entry name" value="Peptidase_M42"/>
</dbReference>
<protein>
    <submittedName>
        <fullName evidence="9">Putative aminopeptidase FrvX</fullName>
    </submittedName>
</protein>
<dbReference type="RefSeq" id="WP_139167930.1">
    <property type="nucleotide sequence ID" value="NZ_FMXQ01000013.1"/>
</dbReference>
<feature type="binding site" evidence="8">
    <location>
        <position position="334"/>
    </location>
    <ligand>
        <name>Zn(2+)</name>
        <dbReference type="ChEBI" id="CHEBI:29105"/>
        <label>2</label>
    </ligand>
</feature>
<evidence type="ECO:0000256" key="1">
    <source>
        <dbReference type="ARBA" id="ARBA00006272"/>
    </source>
</evidence>
<dbReference type="GO" id="GO:0004177">
    <property type="term" value="F:aminopeptidase activity"/>
    <property type="evidence" value="ECO:0007669"/>
    <property type="project" value="UniProtKB-UniRule"/>
</dbReference>
<dbReference type="AlphaFoldDB" id="A0A1G6EJ95"/>
<evidence type="ECO:0000256" key="5">
    <source>
        <dbReference type="ARBA" id="ARBA00022801"/>
    </source>
</evidence>
<evidence type="ECO:0000256" key="4">
    <source>
        <dbReference type="ARBA" id="ARBA00022723"/>
    </source>
</evidence>
<dbReference type="SUPFAM" id="SSF53187">
    <property type="entry name" value="Zn-dependent exopeptidases"/>
    <property type="match status" value="1"/>
</dbReference>
<dbReference type="PIRSF" id="PIRSF001123">
    <property type="entry name" value="PepA_GA"/>
    <property type="match status" value="1"/>
</dbReference>
<comment type="similarity">
    <text evidence="1 6">Belongs to the peptidase M42 family.</text>
</comment>
<dbReference type="Pfam" id="PF05343">
    <property type="entry name" value="Peptidase_M42"/>
    <property type="match status" value="1"/>
</dbReference>
<dbReference type="Gene3D" id="2.40.30.40">
    <property type="entry name" value="Peptidase M42, domain 2"/>
    <property type="match status" value="1"/>
</dbReference>
<feature type="binding site" evidence="8">
    <location>
        <position position="200"/>
    </location>
    <ligand>
        <name>Zn(2+)</name>
        <dbReference type="ChEBI" id="CHEBI:29105"/>
        <label>2</label>
    </ligand>
</feature>
<keyword evidence="4 8" id="KW-0479">Metal-binding</keyword>
<evidence type="ECO:0000256" key="7">
    <source>
        <dbReference type="PIRSR" id="PIRSR001123-1"/>
    </source>
</evidence>
<keyword evidence="5" id="KW-0378">Hydrolase</keyword>
<dbReference type="PANTHER" id="PTHR32481">
    <property type="entry name" value="AMINOPEPTIDASE"/>
    <property type="match status" value="1"/>
</dbReference>
<feature type="binding site" evidence="8">
    <location>
        <position position="80"/>
    </location>
    <ligand>
        <name>Zn(2+)</name>
        <dbReference type="ChEBI" id="CHEBI:29105"/>
        <label>1</label>
    </ligand>
</feature>
<dbReference type="EMBL" id="FMXQ01000013">
    <property type="protein sequence ID" value="SDB57440.1"/>
    <property type="molecule type" value="Genomic_DNA"/>
</dbReference>
<name>A0A1G6EJ95_9HYPH</name>
<evidence type="ECO:0000313" key="9">
    <source>
        <dbReference type="EMBL" id="SDB57440.1"/>
    </source>
</evidence>
<evidence type="ECO:0000256" key="8">
    <source>
        <dbReference type="PIRSR" id="PIRSR001123-2"/>
    </source>
</evidence>
<keyword evidence="2 9" id="KW-0031">Aminopeptidase</keyword>
<sequence>MSNPTNPTETDWASQGKAALEFIRRAMQCHSPSGVENEINRLLVLEIETLRLKPQTDGADNIFIEIPGEDNSRKVIVTAHKDELGMLVRRIDTKGVIEIDRLNGAYPWVYGEGPVDIIGDCEIVQGVLGFGSRHVSEPSPTFYLQGDRALLWSDARIETKLSSSKLANLGVRVGSPVVLGRPRKSLLQLPDDFIAGYALDNRASMAVLLLAMTHLGRPRFDTIFAFTSKEELGGVGALHLFSYKHPTDVIALEILPESEQCEVSKRHAPHLLVRDGHGIYDDRLNREIFSRGSLHGIEINYAILARGGSDGSIAMKYGAVPRAANLCMPTSNSHGFEITSLRAIISTFKVLQSFLY</sequence>
<dbReference type="PANTHER" id="PTHR32481:SF0">
    <property type="entry name" value="AMINOPEPTIDASE YPDE-RELATED"/>
    <property type="match status" value="1"/>
</dbReference>
<feature type="binding site" evidence="8">
    <location>
        <position position="200"/>
    </location>
    <ligand>
        <name>Zn(2+)</name>
        <dbReference type="ChEBI" id="CHEBI:29105"/>
        <label>1</label>
    </ligand>
</feature>
<accession>A0A1G6EJ95</accession>
<evidence type="ECO:0000256" key="2">
    <source>
        <dbReference type="ARBA" id="ARBA00022438"/>
    </source>
</evidence>
<gene>
    <name evidence="9" type="ORF">SAMN02982931_04560</name>
</gene>
<dbReference type="OrthoDB" id="9772053at2"/>
<comment type="cofactor">
    <cofactor evidence="8">
        <name>a divalent metal cation</name>
        <dbReference type="ChEBI" id="CHEBI:60240"/>
    </cofactor>
    <text evidence="8">Binds 2 divalent metal cations per subunit.</text>
</comment>
<dbReference type="GO" id="GO:0046872">
    <property type="term" value="F:metal ion binding"/>
    <property type="evidence" value="ECO:0007669"/>
    <property type="project" value="UniProtKB-UniRule"/>
</dbReference>
<dbReference type="Proteomes" id="UP000199071">
    <property type="component" value="Unassembled WGS sequence"/>
</dbReference>
<proteinExistence type="inferred from homology"/>
<evidence type="ECO:0000256" key="6">
    <source>
        <dbReference type="PIRNR" id="PIRNR001123"/>
    </source>
</evidence>
<dbReference type="Gene3D" id="3.40.630.10">
    <property type="entry name" value="Zn peptidases"/>
    <property type="match status" value="1"/>
</dbReference>
<feature type="binding site" evidence="8">
    <location>
        <position position="253"/>
    </location>
    <ligand>
        <name>Zn(2+)</name>
        <dbReference type="ChEBI" id="CHEBI:29105"/>
        <label>1</label>
    </ligand>
</feature>
<dbReference type="InterPro" id="IPR023367">
    <property type="entry name" value="Peptidase_M42_dom2"/>
</dbReference>